<reference evidence="1" key="1">
    <citation type="submission" date="2024-05" db="EMBL/GenBank/DDBJ databases">
        <authorList>
            <person name="Ferriol-Gonzalez C."/>
            <person name="Concha-Eloko R."/>
            <person name="Bernabeu-Gimeno M."/>
            <person name="Fernandez-Cuenca F."/>
            <person name="Canada-Garcia J.E."/>
            <person name="Garcia-Cobos S."/>
            <person name="Sanjuan R."/>
            <person name="Domingo-Calap P."/>
        </authorList>
    </citation>
    <scope>NUCLEOTIDE SEQUENCE</scope>
</reference>
<gene>
    <name evidence="1" type="ORF">vBKpn2P2_21</name>
</gene>
<name>A0AAU8EEC8_9VIRU</name>
<sequence>MDKEELAWNKFQQSRAKRRMKHDKNLPADCEGCAVGMRWKVEEDVLLISMLASHMQMKDFCNALNRSAGGIKGRLATLGLGGGFPFKHTWLIRHRKVQSFDSKVYEALIKAGWVENPFKGCLDAPQWWRDAQFHFDGFDFRTSAARFEIWGKGDNSVRVSDMSIDRLKRALAAAERYAESNVDNTRKMEFWSEWAEVLLTELESRKKG</sequence>
<protein>
    <submittedName>
        <fullName evidence="1">Uncharacterized protein</fullName>
    </submittedName>
</protein>
<evidence type="ECO:0000313" key="1">
    <source>
        <dbReference type="EMBL" id="XCG96869.1"/>
    </source>
</evidence>
<organism evidence="1">
    <name type="scientific">Klebsiella phage vB_Kpn2-P2</name>
    <dbReference type="NCBI Taxonomy" id="3230849"/>
    <lineage>
        <taxon>Viruses</taxon>
    </lineage>
</organism>
<accession>A0AAU8EEC8</accession>
<dbReference type="EMBL" id="PP848851">
    <property type="protein sequence ID" value="XCG96869.1"/>
    <property type="molecule type" value="Genomic_DNA"/>
</dbReference>
<proteinExistence type="predicted"/>